<evidence type="ECO:0000313" key="11">
    <source>
        <dbReference type="Proteomes" id="UP001164286"/>
    </source>
</evidence>
<comment type="caution">
    <text evidence="10">The sequence shown here is derived from an EMBL/GenBank/DDBJ whole genome shotgun (WGS) entry which is preliminary data.</text>
</comment>
<keyword evidence="2" id="KW-0813">Transport</keyword>
<gene>
    <name evidence="10" type="ORF">MKK02DRAFT_45646</name>
</gene>
<dbReference type="InterPro" id="IPR044840">
    <property type="entry name" value="Nup188"/>
</dbReference>
<dbReference type="EMBL" id="JAKWFO010000005">
    <property type="protein sequence ID" value="KAI9636939.1"/>
    <property type="molecule type" value="Genomic_DNA"/>
</dbReference>
<evidence type="ECO:0000256" key="2">
    <source>
        <dbReference type="ARBA" id="ARBA00022448"/>
    </source>
</evidence>
<dbReference type="GO" id="GO:0006405">
    <property type="term" value="P:RNA export from nucleus"/>
    <property type="evidence" value="ECO:0007669"/>
    <property type="project" value="TreeGrafter"/>
</dbReference>
<dbReference type="Gene3D" id="1.25.10.70">
    <property type="match status" value="1"/>
</dbReference>
<evidence type="ECO:0000256" key="3">
    <source>
        <dbReference type="ARBA" id="ARBA00022816"/>
    </source>
</evidence>
<accession>A0AA38HDE4</accession>
<evidence type="ECO:0000313" key="10">
    <source>
        <dbReference type="EMBL" id="KAI9636939.1"/>
    </source>
</evidence>
<dbReference type="GO" id="GO:0017056">
    <property type="term" value="F:structural constituent of nuclear pore"/>
    <property type="evidence" value="ECO:0007669"/>
    <property type="project" value="InterPro"/>
</dbReference>
<sequence length="1805" mass="194825">MAAATRLQAEDYLWPLTTLRDTLLNPGATLPSPKLRLIFTHHIDRLRTPWRRAKSGSKDGPNVFSQPTVSPAPGVQVDIDEPSRALASKLAECTGIAGAEACLLVKSYTTYVQDGSATELDALLVWYSEECLALAQIALEILHLAAQAGDSEWVKLAQDIREEMMPDAAEYMEGLFKGWAGLAQQGLGEKQARHALFWSSHQLRLQSAVLEILFLVLYQTPERPILISEGLVRGFMASSFATEQANRDVWESDTECQRLSVRIRDLALLIVLDAIGIGGIVEPGENELVSALRNSKDAILSLHLFINDQTSGLSPGPASSEGGMAPVFPMTPLPAVSLAWAILLHSLPPDRMPPNTGYEGQAYQEMAARSLAESSGLFPWLGEILTGPLLSVSPLGASRDRNETSRRKVLKDLLIGLVSMMRLSNLPDRADLYNVWDMLFSTGSPSTSLALSADYWVADHPQPLRRALLDESRYPYDPALLPNILTSLSGITDENAAEAELFDVRPIQRVAEYFSNLEAVVIPTETGWYRFLNKDAEGRMLVEAARDLVLPGGKVVHAGSQGVVLEEKGARHLVTWQIPLPGWTIMIEVMRAASGLRDLNQRDAAVSDNCVCLSVADLGGKGGLLAGLRLLSCVLKPIGGIAARLLTLIPPTGGHAVYTILEIVFQTLQQIEADDYIAATLSLDILTSLLHFHPSLVSAAIRSTGFFGVPGRKRGLAYSLVHADSARGTHEITASLHCVVSAMVACSFQDQEDDASLRAAVHHTFADAWSMFAGWRYAEPTRKYVLASRLCELYETILSHPTEADGITLTAAAQATIEVFITSASTITYRPIVELLVQGPAVAQRMAANHQVGEAAAVTRAVEAAINLLSALLRVSIKSGVSAANLPFSLFSATSVVDGEKVSLVEAILHLAVSPSTSVRTPLLKLVRTFLNSTALDPRKPSLAGLLRNADTTCAQLSRLAAEDAAPEQRAALWDLLATIISTQPGCAPACIGLESALAAPLDLAVTQLSAPETFDDIPQVLSSALAFCHAALIFPSATSTIPTLRTNKPFWKAIYDIASTSVPTPPTFQLSIHTPDFAARITSYAYATQARANAAALLATELQLLGDDEEKSEALDLIMGTWRNGERLAEMVGKATHSSCEPELQAREGKRLEVAGIRVERSRSTRMLCERDYGIAFLYDGNPQARDPDHQPVVNLALDTLNLNWSMLEADIALTRAFRSLADNVASWAEGDPLAAKTALRAAAVVGEITADERRSGDAMRGVHFERLSILAVLLQIALAEDVQVDSAPLDTISAQVRTIIENPEFPPILSMRQPELPPIHRPTLDILQSLFARLAARPMTISIENTVEVGGSFILEAADLALDSVRRGTGAPSDLALTTTPLCEMIGLKTTVWLDKLASSNLIQRSLELVNRVRIQSGNVPAYLPSVLLLHLALANHPRAAEKLAVSGILPAYGDNAIATEAEYGRITPDVGEYSVHSAWCGMLLVVKTLLASLPDTASFVRSDVIPFVRLTTFQTIKNLSWDADSPLSLPAIQEMSSTIELFHAISTSIGANITLLSDFSSAALPLLVSIRFALNHPRLLSAQIAPSTEEEQAALHKELEHVEAQQEVVLVDFAKTPILGSRTADLVKAARTVLLTLVGFSGAWDVMTGQRDADEGLVIITEEEVNSASADPVGIINDFQSLANTLSDQISATTDEGTVLLRVCHQLAEAGSLLSASQILLRRAVLPERQDEDSIMRDDEKVGKGGRVSIGSGSERDRAEGLLRELEGDWRAISNGAGAVGDRALGRWLEEGLERAFEDVQE</sequence>
<comment type="subcellular location">
    <subcellularLocation>
        <location evidence="1">Nucleus</location>
        <location evidence="1">Nuclear pore complex</location>
    </subcellularLocation>
</comment>
<evidence type="ECO:0000256" key="7">
    <source>
        <dbReference type="ARBA" id="ARBA00023242"/>
    </source>
</evidence>
<dbReference type="GeneID" id="77732734"/>
<keyword evidence="5" id="KW-0811">Translocation</keyword>
<reference evidence="10" key="1">
    <citation type="journal article" date="2022" name="G3 (Bethesda)">
        <title>High quality genome of the basidiomycete yeast Dioszegia hungarica PDD-24b-2 isolated from cloud water.</title>
        <authorList>
            <person name="Jarrige D."/>
            <person name="Haridas S."/>
            <person name="Bleykasten-Grosshans C."/>
            <person name="Joly M."/>
            <person name="Nadalig T."/>
            <person name="Sancelme M."/>
            <person name="Vuilleumier S."/>
            <person name="Grigoriev I.V."/>
            <person name="Amato P."/>
            <person name="Bringel F."/>
        </authorList>
    </citation>
    <scope>NUCLEOTIDE SEQUENCE</scope>
    <source>
        <strain evidence="10">PDD-24b-2</strain>
    </source>
</reference>
<organism evidence="10 11">
    <name type="scientific">Dioszegia hungarica</name>
    <dbReference type="NCBI Taxonomy" id="4972"/>
    <lineage>
        <taxon>Eukaryota</taxon>
        <taxon>Fungi</taxon>
        <taxon>Dikarya</taxon>
        <taxon>Basidiomycota</taxon>
        <taxon>Agaricomycotina</taxon>
        <taxon>Tremellomycetes</taxon>
        <taxon>Tremellales</taxon>
        <taxon>Bulleribasidiaceae</taxon>
        <taxon>Dioszegia</taxon>
    </lineage>
</organism>
<protein>
    <recommendedName>
        <fullName evidence="9">Nucleoporin Nup188 N-terminal subdomain III domain-containing protein</fullName>
    </recommendedName>
</protein>
<evidence type="ECO:0000256" key="6">
    <source>
        <dbReference type="ARBA" id="ARBA00023132"/>
    </source>
</evidence>
<keyword evidence="11" id="KW-1185">Reference proteome</keyword>
<dbReference type="PANTHER" id="PTHR31431:SF1">
    <property type="entry name" value="NUCLEOPORIN NUP188"/>
    <property type="match status" value="1"/>
</dbReference>
<feature type="domain" description="Nucleoporin Nup188 N-terminal subdomain III" evidence="9">
    <location>
        <begin position="659"/>
        <end position="986"/>
    </location>
</feature>
<name>A0AA38HDE4_9TREE</name>
<keyword evidence="7" id="KW-0539">Nucleus</keyword>
<dbReference type="RefSeq" id="XP_052946716.1">
    <property type="nucleotide sequence ID" value="XM_053093529.1"/>
</dbReference>
<evidence type="ECO:0000256" key="4">
    <source>
        <dbReference type="ARBA" id="ARBA00022927"/>
    </source>
</evidence>
<keyword evidence="3" id="KW-0509">mRNA transport</keyword>
<dbReference type="Pfam" id="PF21093">
    <property type="entry name" value="Nup188_N-subdom_III"/>
    <property type="match status" value="1"/>
</dbReference>
<dbReference type="InterPro" id="IPR048883">
    <property type="entry name" value="Nup188_N-subdom_III"/>
</dbReference>
<feature type="region of interest" description="Disordered" evidence="8">
    <location>
        <begin position="51"/>
        <end position="74"/>
    </location>
</feature>
<dbReference type="Proteomes" id="UP001164286">
    <property type="component" value="Unassembled WGS sequence"/>
</dbReference>
<evidence type="ECO:0000256" key="1">
    <source>
        <dbReference type="ARBA" id="ARBA00004567"/>
    </source>
</evidence>
<evidence type="ECO:0000259" key="9">
    <source>
        <dbReference type="Pfam" id="PF21093"/>
    </source>
</evidence>
<keyword evidence="4" id="KW-0653">Protein transport</keyword>
<dbReference type="GO" id="GO:0051028">
    <property type="term" value="P:mRNA transport"/>
    <property type="evidence" value="ECO:0007669"/>
    <property type="project" value="UniProtKB-KW"/>
</dbReference>
<dbReference type="GO" id="GO:0006606">
    <property type="term" value="P:protein import into nucleus"/>
    <property type="evidence" value="ECO:0007669"/>
    <property type="project" value="TreeGrafter"/>
</dbReference>
<keyword evidence="6" id="KW-0906">Nuclear pore complex</keyword>
<dbReference type="PANTHER" id="PTHR31431">
    <property type="entry name" value="NUCLEOPORIN NUP188 HOMOLOG"/>
    <property type="match status" value="1"/>
</dbReference>
<evidence type="ECO:0000256" key="5">
    <source>
        <dbReference type="ARBA" id="ARBA00023010"/>
    </source>
</evidence>
<proteinExistence type="predicted"/>
<dbReference type="GO" id="GO:0044611">
    <property type="term" value="C:nuclear pore inner ring"/>
    <property type="evidence" value="ECO:0007669"/>
    <property type="project" value="TreeGrafter"/>
</dbReference>
<evidence type="ECO:0000256" key="8">
    <source>
        <dbReference type="SAM" id="MobiDB-lite"/>
    </source>
</evidence>